<name>A0A1E7FIA3_9STRA</name>
<dbReference type="InParanoid" id="A0A1E7FIA3"/>
<reference evidence="1 2" key="1">
    <citation type="submission" date="2016-09" db="EMBL/GenBank/DDBJ databases">
        <title>Extensive genetic diversity and differential bi-allelic expression allows diatom success in the polar Southern Ocean.</title>
        <authorList>
            <consortium name="DOE Joint Genome Institute"/>
            <person name="Mock T."/>
            <person name="Otillar R.P."/>
            <person name="Strauss J."/>
            <person name="Dupont C."/>
            <person name="Frickenhaus S."/>
            <person name="Maumus F."/>
            <person name="Mcmullan M."/>
            <person name="Sanges R."/>
            <person name="Schmutz J."/>
            <person name="Toseland A."/>
            <person name="Valas R."/>
            <person name="Veluchamy A."/>
            <person name="Ward B.J."/>
            <person name="Allen A."/>
            <person name="Barry K."/>
            <person name="Falciatore A."/>
            <person name="Ferrante M."/>
            <person name="Fortunato A.E."/>
            <person name="Gloeckner G."/>
            <person name="Gruber A."/>
            <person name="Hipkin R."/>
            <person name="Janech M."/>
            <person name="Kroth P."/>
            <person name="Leese F."/>
            <person name="Lindquist E."/>
            <person name="Lyon B.R."/>
            <person name="Martin J."/>
            <person name="Mayer C."/>
            <person name="Parker M."/>
            <person name="Quesneville H."/>
            <person name="Raymond J."/>
            <person name="Uhlig C."/>
            <person name="Valentin K.U."/>
            <person name="Worden A.Z."/>
            <person name="Armbrust E.V."/>
            <person name="Bowler C."/>
            <person name="Green B."/>
            <person name="Moulton V."/>
            <person name="Van Oosterhout C."/>
            <person name="Grigoriev I."/>
        </authorList>
    </citation>
    <scope>NUCLEOTIDE SEQUENCE [LARGE SCALE GENOMIC DNA]</scope>
    <source>
        <strain evidence="1 2">CCMP1102</strain>
    </source>
</reference>
<keyword evidence="2" id="KW-1185">Reference proteome</keyword>
<dbReference type="OrthoDB" id="53651at2759"/>
<dbReference type="AlphaFoldDB" id="A0A1E7FIA3"/>
<organism evidence="1 2">
    <name type="scientific">Fragilariopsis cylindrus CCMP1102</name>
    <dbReference type="NCBI Taxonomy" id="635003"/>
    <lineage>
        <taxon>Eukaryota</taxon>
        <taxon>Sar</taxon>
        <taxon>Stramenopiles</taxon>
        <taxon>Ochrophyta</taxon>
        <taxon>Bacillariophyta</taxon>
        <taxon>Bacillariophyceae</taxon>
        <taxon>Bacillariophycidae</taxon>
        <taxon>Bacillariales</taxon>
        <taxon>Bacillariaceae</taxon>
        <taxon>Fragilariopsis</taxon>
    </lineage>
</organism>
<proteinExistence type="predicted"/>
<dbReference type="EMBL" id="KV784357">
    <property type="protein sequence ID" value="OEU17867.1"/>
    <property type="molecule type" value="Genomic_DNA"/>
</dbReference>
<dbReference type="Proteomes" id="UP000095751">
    <property type="component" value="Unassembled WGS sequence"/>
</dbReference>
<gene>
    <name evidence="1" type="ORF">FRACYDRAFT_238295</name>
</gene>
<evidence type="ECO:0000313" key="1">
    <source>
        <dbReference type="EMBL" id="OEU17867.1"/>
    </source>
</evidence>
<evidence type="ECO:0000313" key="2">
    <source>
        <dbReference type="Proteomes" id="UP000095751"/>
    </source>
</evidence>
<protein>
    <submittedName>
        <fullName evidence="1">Uncharacterized protein</fullName>
    </submittedName>
</protein>
<dbReference type="KEGG" id="fcy:FRACYDRAFT_238295"/>
<sequence>MYSVQVQAVYLMDIELTKEKRVEVTAQEVAEAEVAIKHVLSLNADIQQHRTCTLVSKLWNTVIVTNGGCSTLTLRIEDVVIITNINKNKKKTDDDEDKEEEEEDDEMRMIRIPLHSIGRLPSYVTTKTTKLILVLKLSKEHESKYNLNDFMFDGKSNNKQIYFLDRFPILQDLIIYSEFALDQYVSILSTNPKNNGIATLKSIVYEETNVSNWRQSNLQAFVKLAPNLESLILRENMYWKWNNDGRFLQQDSLQELLPLRNSLRKLVLFNRLNIVIDNDNSFNSFISQMPLLKSWDLSCNNPTNTSIPIIVLTTPTTTTTTNNINNDDNNNSTINKNMKQQTYDDNSYRGYDLNDRNKHYYKYVEEEVEFIIIMQDVIVRWYIELHDIHTHPWGDGTRNHILLMIRYLDALVHEFFGNSQYIFDEERPNRPYILPSLQNLLLETTSTAGGGGGGGGGGGTLYPKYCSSYSRNKIILHNYHQVVKPCIQIYHKEFKLYLEGNGFGYKYNTCQKLHQRYQLWRLTKRISHVYDYNRSIIMIRRSRKYRNTGFTVLV</sequence>
<accession>A0A1E7FIA3</accession>